<comment type="caution">
    <text evidence="1">The sequence shown here is derived from an EMBL/GenBank/DDBJ whole genome shotgun (WGS) entry which is preliminary data.</text>
</comment>
<organism evidence="1 2">
    <name type="scientific">Spodoptera exigua</name>
    <name type="common">Beet armyworm</name>
    <name type="synonym">Noctua fulgens</name>
    <dbReference type="NCBI Taxonomy" id="7107"/>
    <lineage>
        <taxon>Eukaryota</taxon>
        <taxon>Metazoa</taxon>
        <taxon>Ecdysozoa</taxon>
        <taxon>Arthropoda</taxon>
        <taxon>Hexapoda</taxon>
        <taxon>Insecta</taxon>
        <taxon>Pterygota</taxon>
        <taxon>Neoptera</taxon>
        <taxon>Endopterygota</taxon>
        <taxon>Lepidoptera</taxon>
        <taxon>Glossata</taxon>
        <taxon>Ditrysia</taxon>
        <taxon>Noctuoidea</taxon>
        <taxon>Noctuidae</taxon>
        <taxon>Amphipyrinae</taxon>
        <taxon>Spodoptera</taxon>
    </lineage>
</organism>
<dbReference type="GO" id="GO:0070545">
    <property type="term" value="C:PeBoW complex"/>
    <property type="evidence" value="ECO:0007669"/>
    <property type="project" value="TreeGrafter"/>
</dbReference>
<proteinExistence type="predicted"/>
<evidence type="ECO:0000313" key="1">
    <source>
        <dbReference type="EMBL" id="KAH9639804.1"/>
    </source>
</evidence>
<dbReference type="GO" id="GO:0030687">
    <property type="term" value="C:preribosome, large subunit precursor"/>
    <property type="evidence" value="ECO:0007669"/>
    <property type="project" value="TreeGrafter"/>
</dbReference>
<accession>A0A922MNV6</accession>
<dbReference type="PANTHER" id="PTHR17605:SF0">
    <property type="entry name" value="RIBOSOME BIOGENESIS PROTEIN BOP1"/>
    <property type="match status" value="1"/>
</dbReference>
<dbReference type="PANTHER" id="PTHR17605">
    <property type="entry name" value="RIBOSOME BIOGENESIS PROTEIN BOP1 BLOCK OF PROLIFERATION 1 PROTEIN"/>
    <property type="match status" value="1"/>
</dbReference>
<dbReference type="GO" id="GO:0043021">
    <property type="term" value="F:ribonucleoprotein complex binding"/>
    <property type="evidence" value="ECO:0007669"/>
    <property type="project" value="TreeGrafter"/>
</dbReference>
<dbReference type="AlphaFoldDB" id="A0A922MNV6"/>
<dbReference type="InterPro" id="IPR028598">
    <property type="entry name" value="BOP1/Erb1"/>
</dbReference>
<dbReference type="GO" id="GO:0000463">
    <property type="term" value="P:maturation of LSU-rRNA from tricistronic rRNA transcript (SSU-rRNA, 5.8S rRNA, LSU-rRNA)"/>
    <property type="evidence" value="ECO:0007669"/>
    <property type="project" value="TreeGrafter"/>
</dbReference>
<dbReference type="InterPro" id="IPR015943">
    <property type="entry name" value="WD40/YVTN_repeat-like_dom_sf"/>
</dbReference>
<sequence length="131" mass="14415">MKPQVPLVPLSCRQQQNAICRRRLRSALRVHCIVWRVSVNEASGSEECGSNSLAFDKVSKQTSVKSYKTQSSVVSVAACCSDLLQNPLLVPLKQLRGGARAADLLVLDLRWHPTQPWLLAACADGTLRLYA</sequence>
<gene>
    <name evidence="1" type="ORF">HF086_002949</name>
</gene>
<protein>
    <submittedName>
        <fullName evidence="1">Uncharacterized protein</fullName>
    </submittedName>
</protein>
<name>A0A922MNV6_SPOEX</name>
<dbReference type="EMBL" id="JACEFF010000305">
    <property type="protein sequence ID" value="KAH9639804.1"/>
    <property type="molecule type" value="Genomic_DNA"/>
</dbReference>
<reference evidence="1" key="1">
    <citation type="journal article" date="2021" name="G3 (Bethesda)">
        <title>Genome and transcriptome analysis of the beet armyworm Spodoptera exigua reveals targets for pest control. .</title>
        <authorList>
            <person name="Simon S."/>
            <person name="Breeschoten T."/>
            <person name="Jansen H.J."/>
            <person name="Dirks R.P."/>
            <person name="Schranz M.E."/>
            <person name="Ros V.I.D."/>
        </authorList>
    </citation>
    <scope>NUCLEOTIDE SEQUENCE</scope>
    <source>
        <strain evidence="1">TB_SE_WUR_2020</strain>
    </source>
</reference>
<dbReference type="Proteomes" id="UP000814243">
    <property type="component" value="Unassembled WGS sequence"/>
</dbReference>
<evidence type="ECO:0000313" key="2">
    <source>
        <dbReference type="Proteomes" id="UP000814243"/>
    </source>
</evidence>
<dbReference type="Gene3D" id="2.130.10.10">
    <property type="entry name" value="YVTN repeat-like/Quinoprotein amine dehydrogenase"/>
    <property type="match status" value="1"/>
</dbReference>